<comment type="caution">
    <text evidence="2">The sequence shown here is derived from an EMBL/GenBank/DDBJ whole genome shotgun (WGS) entry which is preliminary data.</text>
</comment>
<dbReference type="OrthoDB" id="6227313at2"/>
<proteinExistence type="predicted"/>
<name>A0A099KHD9_COLPS</name>
<evidence type="ECO:0000256" key="1">
    <source>
        <dbReference type="SAM" id="SignalP"/>
    </source>
</evidence>
<evidence type="ECO:0008006" key="4">
    <source>
        <dbReference type="Google" id="ProtNLM"/>
    </source>
</evidence>
<dbReference type="RefSeq" id="WP_081967883.1">
    <property type="nucleotide sequence ID" value="NZ_JQEC01000054.1"/>
</dbReference>
<keyword evidence="1" id="KW-0732">Signal</keyword>
<protein>
    <recommendedName>
        <fullName evidence="4">Lipoprotein</fullName>
    </recommendedName>
</protein>
<feature type="chain" id="PRO_5001948653" description="Lipoprotein" evidence="1">
    <location>
        <begin position="18"/>
        <end position="119"/>
    </location>
</feature>
<feature type="signal peptide" evidence="1">
    <location>
        <begin position="1"/>
        <end position="17"/>
    </location>
</feature>
<gene>
    <name evidence="2" type="ORF">GAB14E_3932</name>
</gene>
<organism evidence="2 3">
    <name type="scientific">Colwellia psychrerythraea</name>
    <name type="common">Vibrio psychroerythus</name>
    <dbReference type="NCBI Taxonomy" id="28229"/>
    <lineage>
        <taxon>Bacteria</taxon>
        <taxon>Pseudomonadati</taxon>
        <taxon>Pseudomonadota</taxon>
        <taxon>Gammaproteobacteria</taxon>
        <taxon>Alteromonadales</taxon>
        <taxon>Colwelliaceae</taxon>
        <taxon>Colwellia</taxon>
    </lineage>
</organism>
<sequence>MKKFILMLLLISNATLATESLTKAEKGAVELLLAEAASKLIYLERDCDKPIDKNKFKELARLKAFSEGYMTVEGISWDRVERKAHQGYGVLKTEAPLGQFCQQYQNDIKGNYRFLKETS</sequence>
<dbReference type="PATRIC" id="fig|28229.3.peg.3863"/>
<accession>A0A099KHD9</accession>
<dbReference type="EMBL" id="JQEC01000054">
    <property type="protein sequence ID" value="KGJ89771.1"/>
    <property type="molecule type" value="Genomic_DNA"/>
</dbReference>
<dbReference type="AlphaFoldDB" id="A0A099KHD9"/>
<reference evidence="2 3" key="1">
    <citation type="submission" date="2014-08" db="EMBL/GenBank/DDBJ databases">
        <title>Genomic and Phenotypic Diversity of Colwellia psychrerythraea strains from Disparate Marine Basins.</title>
        <authorList>
            <person name="Techtmann S.M."/>
            <person name="Stelling S.C."/>
            <person name="Utturkar S.M."/>
            <person name="Alshibli N."/>
            <person name="Harris A."/>
            <person name="Brown S.D."/>
            <person name="Hazen T.C."/>
        </authorList>
    </citation>
    <scope>NUCLEOTIDE SEQUENCE [LARGE SCALE GENOMIC DNA]</scope>
    <source>
        <strain evidence="2 3">GAB14E</strain>
    </source>
</reference>
<evidence type="ECO:0000313" key="3">
    <source>
        <dbReference type="Proteomes" id="UP000029868"/>
    </source>
</evidence>
<evidence type="ECO:0000313" key="2">
    <source>
        <dbReference type="EMBL" id="KGJ89771.1"/>
    </source>
</evidence>
<dbReference type="Proteomes" id="UP000029868">
    <property type="component" value="Unassembled WGS sequence"/>
</dbReference>